<keyword evidence="3" id="KW-1185">Reference proteome</keyword>
<evidence type="ECO:0000256" key="1">
    <source>
        <dbReference type="SAM" id="MobiDB-lite"/>
    </source>
</evidence>
<feature type="region of interest" description="Disordered" evidence="1">
    <location>
        <begin position="1214"/>
        <end position="1254"/>
    </location>
</feature>
<evidence type="ECO:0000313" key="2">
    <source>
        <dbReference type="EMBL" id="CAB3365403.1"/>
    </source>
</evidence>
<name>A0A8S1C832_9INSE</name>
<reference evidence="2 3" key="1">
    <citation type="submission" date="2020-04" db="EMBL/GenBank/DDBJ databases">
        <authorList>
            <person name="Alioto T."/>
            <person name="Alioto T."/>
            <person name="Gomez Garrido J."/>
        </authorList>
    </citation>
    <scope>NUCLEOTIDE SEQUENCE [LARGE SCALE GENOMIC DNA]</scope>
</reference>
<accession>A0A8S1C832</accession>
<comment type="caution">
    <text evidence="2">The sequence shown here is derived from an EMBL/GenBank/DDBJ whole genome shotgun (WGS) entry which is preliminary data.</text>
</comment>
<evidence type="ECO:0000313" key="3">
    <source>
        <dbReference type="Proteomes" id="UP000494165"/>
    </source>
</evidence>
<feature type="compositionally biased region" description="Basic residues" evidence="1">
    <location>
        <begin position="1379"/>
        <end position="1388"/>
    </location>
</feature>
<sequence length="1430" mass="160863">MASGEGKNKSVAEWRKRVLKGDFVNVVKCWRKDQGSLSLSTVVSIIGNSSTFISNSKDDKTVKFDVSGWAEFIAFCCQFIAELDDLTKTHNEKDLFIKILTNVYYNLYYNVYDTGHFDEASVICQHLLRLAKRVNEVDEEERKTELRKKFLELGSIAWNTAFKLQDAHGCPKIDLCVISIELSVTLDATRTPTFCDRVIRALRSCRKNLPHLKDLLEALTKTCEPLMSFILTNDSFKKQLAATVQDLLHNLDVSKSPAFVQSKLAEVNSLFPQSYTQVLTKFTKPYLTTSLLLANSSDPKDLAELNSLIQEDDTNTIANNFCNLFNANKLNKIEGTSEFVSSIQEICYSCLSHLSKEMKFHFVTHILLMSSAHVPKSKKVNGWTDTCGSSLNWVVDALDLTADDLVEDTSDLIALRKRLLHNIFAVSWNFYNTANCCHEAFILNKFFLKHAFELAKIKSLSQIEYEDLMTTLNEGTKFISICLVSHRPGREKEMAKEALKAGVKLLKCSARAVECLPQSRCKKLISCSVKKWCEVRILAAKVLTDRTSSTIDIIKKFGQEIDPIALEIILCSEIETFSQERNANDFLKVSQVALETLEPKSNDGQQQCWTKLAIAQAKCKSDDVLDVTASCSLAQEVIKIMEKKVKKDSCLESLVLLVLANHQEFLSNLKAKRLKHKELGDVPLTVRSQKNISEDEQKTCEVWENAVELSQLGQVLSCRQENKDLRPLSLVVMYCSEILKLRISSEDTFMLEPVLQALEASGLHFTNAGHEWCAIKCWNCMYLLASLMDCPQSQLRALGWLIQKYNLESDDKLVDWLLKTGSELKKKIAKQSDFSLHFFDICLAQCYANSGKQLEAAHIVLRLRREIDHNKYFVYTEIMCRTFLVASQLMGLFSCRDEMSEQLASAFVSNVAAAKFAFEWSSTYVSTTKPADRDLLDLRLTELMISSGLVLAYISNMSCDYKTSCSTLQIMLQKVQKLHFSTRVAQLLSLLGDLDILIPDTVQVKQRLFWNEKILNLGTAIVGETSSKVSRDASPSATPTKVVRKEHQLTASCSAKCQLTSSCILCKNPLFQICKMHYLFLSSNNKEGFWALFSELEKANTLRTDRLTSLAWNNIVSVSNRSGWMQMLQGPLELLKHRQVMTNAAKRAANSKSAKETLSALKDVLVSKEQIKKLTMPLARYLENWATAEEVAIGIQLLEAGPWNPQLQRKSYSLSPEYNSEEDISRPSSPVPNIVLPSKPPKPQRKGRKPLLIDDDDSIYIAPANAPKITVIHLSDCEESPERSDYGAAKKERLAPKRNLLKTCKKPEKLIEDRDLQPDPSPVLPARSSKRQLNKPSSTASKTPLVANSKKKVIMTAVKKPPSKLSTSSSDSPDSVKQPVKRATRKRIVGVALDSSSSSSEVIVNRRRVRRISSSSPELETAVKTRSRKK</sequence>
<dbReference type="EMBL" id="CADEPI010000020">
    <property type="protein sequence ID" value="CAB3365403.1"/>
    <property type="molecule type" value="Genomic_DNA"/>
</dbReference>
<dbReference type="Proteomes" id="UP000494165">
    <property type="component" value="Unassembled WGS sequence"/>
</dbReference>
<protein>
    <submittedName>
        <fullName evidence="2">Uncharacterized protein</fullName>
    </submittedName>
</protein>
<feature type="region of interest" description="Disordered" evidence="1">
    <location>
        <begin position="1308"/>
        <end position="1430"/>
    </location>
</feature>
<feature type="compositionally biased region" description="Low complexity" evidence="1">
    <location>
        <begin position="1358"/>
        <end position="1378"/>
    </location>
</feature>
<gene>
    <name evidence="2" type="ORF">CLODIP_2_CD06161</name>
</gene>
<organism evidence="2 3">
    <name type="scientific">Cloeon dipterum</name>
    <dbReference type="NCBI Taxonomy" id="197152"/>
    <lineage>
        <taxon>Eukaryota</taxon>
        <taxon>Metazoa</taxon>
        <taxon>Ecdysozoa</taxon>
        <taxon>Arthropoda</taxon>
        <taxon>Hexapoda</taxon>
        <taxon>Insecta</taxon>
        <taxon>Pterygota</taxon>
        <taxon>Palaeoptera</taxon>
        <taxon>Ephemeroptera</taxon>
        <taxon>Pisciforma</taxon>
        <taxon>Baetidae</taxon>
        <taxon>Cloeon</taxon>
    </lineage>
</organism>
<feature type="compositionally biased region" description="Basic and acidic residues" evidence="1">
    <location>
        <begin position="1308"/>
        <end position="1317"/>
    </location>
</feature>
<dbReference type="OrthoDB" id="10674220at2759"/>
<proteinExistence type="predicted"/>